<organism evidence="1 2">
    <name type="scientific">Sinanodonta woodiana</name>
    <name type="common">Chinese pond mussel</name>
    <name type="synonym">Anodonta woodiana</name>
    <dbReference type="NCBI Taxonomy" id="1069815"/>
    <lineage>
        <taxon>Eukaryota</taxon>
        <taxon>Metazoa</taxon>
        <taxon>Spiralia</taxon>
        <taxon>Lophotrochozoa</taxon>
        <taxon>Mollusca</taxon>
        <taxon>Bivalvia</taxon>
        <taxon>Autobranchia</taxon>
        <taxon>Heteroconchia</taxon>
        <taxon>Palaeoheterodonta</taxon>
        <taxon>Unionida</taxon>
        <taxon>Unionoidea</taxon>
        <taxon>Unionidae</taxon>
        <taxon>Unioninae</taxon>
        <taxon>Sinanodonta</taxon>
    </lineage>
</organism>
<accession>A0ABD3XET1</accession>
<gene>
    <name evidence="1" type="ORF">ACJMK2_024882</name>
</gene>
<dbReference type="Proteomes" id="UP001634394">
    <property type="component" value="Unassembled WGS sequence"/>
</dbReference>
<dbReference type="EMBL" id="JBJQND010000002">
    <property type="protein sequence ID" value="KAL3884781.1"/>
    <property type="molecule type" value="Genomic_DNA"/>
</dbReference>
<name>A0ABD3XET1_SINWO</name>
<feature type="non-terminal residue" evidence="1">
    <location>
        <position position="52"/>
    </location>
</feature>
<reference evidence="1 2" key="1">
    <citation type="submission" date="2024-11" db="EMBL/GenBank/DDBJ databases">
        <title>Chromosome-level genome assembly of the freshwater bivalve Anodonta woodiana.</title>
        <authorList>
            <person name="Chen X."/>
        </authorList>
    </citation>
    <scope>NUCLEOTIDE SEQUENCE [LARGE SCALE GENOMIC DNA]</scope>
    <source>
        <strain evidence="1">MN2024</strain>
        <tissue evidence="1">Gills</tissue>
    </source>
</reference>
<evidence type="ECO:0000313" key="2">
    <source>
        <dbReference type="Proteomes" id="UP001634394"/>
    </source>
</evidence>
<dbReference type="AlphaFoldDB" id="A0ABD3XET1"/>
<proteinExistence type="predicted"/>
<keyword evidence="2" id="KW-1185">Reference proteome</keyword>
<feature type="non-terminal residue" evidence="1">
    <location>
        <position position="1"/>
    </location>
</feature>
<sequence>HLKQEIYNHGDNATVLIKNITTDGKKSLEIIFSGLTKKQHAIHMIIMEPNTT</sequence>
<protein>
    <submittedName>
        <fullName evidence="1">Uncharacterized protein</fullName>
    </submittedName>
</protein>
<evidence type="ECO:0000313" key="1">
    <source>
        <dbReference type="EMBL" id="KAL3884781.1"/>
    </source>
</evidence>
<comment type="caution">
    <text evidence="1">The sequence shown here is derived from an EMBL/GenBank/DDBJ whole genome shotgun (WGS) entry which is preliminary data.</text>
</comment>